<dbReference type="OrthoDB" id="64353at2759"/>
<dbReference type="OMA" id="NMNHASV"/>
<dbReference type="InterPro" id="IPR015943">
    <property type="entry name" value="WD40/YVTN_repeat-like_dom_sf"/>
</dbReference>
<reference evidence="3 4" key="1">
    <citation type="journal article" date="2015" name="Genome Biol. Evol.">
        <title>Phylogenomic analyses indicate that early fungi evolved digesting cell walls of algal ancestors of land plants.</title>
        <authorList>
            <person name="Chang Y."/>
            <person name="Wang S."/>
            <person name="Sekimoto S."/>
            <person name="Aerts A.L."/>
            <person name="Choi C."/>
            <person name="Clum A."/>
            <person name="LaButti K.M."/>
            <person name="Lindquist E.A."/>
            <person name="Yee Ngan C."/>
            <person name="Ohm R.A."/>
            <person name="Salamov A.A."/>
            <person name="Grigoriev I.V."/>
            <person name="Spatafora J.W."/>
            <person name="Berbee M.L."/>
        </authorList>
    </citation>
    <scope>NUCLEOTIDE SEQUENCE [LARGE SCALE GENOMIC DNA]</scope>
    <source>
        <strain evidence="3 4">JEL478</strain>
    </source>
</reference>
<dbReference type="Proteomes" id="UP000070544">
    <property type="component" value="Unassembled WGS sequence"/>
</dbReference>
<evidence type="ECO:0000313" key="3">
    <source>
        <dbReference type="EMBL" id="KXS18570.1"/>
    </source>
</evidence>
<dbReference type="Pfam" id="PF10313">
    <property type="entry name" value="DUF2415"/>
    <property type="match status" value="1"/>
</dbReference>
<name>A0A139APA0_GONPJ</name>
<evidence type="ECO:0000313" key="4">
    <source>
        <dbReference type="Proteomes" id="UP000070544"/>
    </source>
</evidence>
<dbReference type="EMBL" id="KQ965741">
    <property type="protein sequence ID" value="KXS18570.1"/>
    <property type="molecule type" value="Genomic_DNA"/>
</dbReference>
<dbReference type="PANTHER" id="PTHR43991">
    <property type="entry name" value="WD REPEAT PROTEIN (AFU_ORTHOLOGUE AFUA_8G05640)-RELATED"/>
    <property type="match status" value="1"/>
</dbReference>
<dbReference type="SMART" id="SM00320">
    <property type="entry name" value="WD40"/>
    <property type="match status" value="3"/>
</dbReference>
<proteinExistence type="predicted"/>
<dbReference type="STRING" id="1344416.A0A139APA0"/>
<feature type="repeat" description="WD" evidence="1">
    <location>
        <begin position="192"/>
        <end position="233"/>
    </location>
</feature>
<dbReference type="InterPro" id="IPR019417">
    <property type="entry name" value="DUF2415"/>
</dbReference>
<evidence type="ECO:0000256" key="1">
    <source>
        <dbReference type="PROSITE-ProRule" id="PRU00221"/>
    </source>
</evidence>
<dbReference type="InterPro" id="IPR001680">
    <property type="entry name" value="WD40_rpt"/>
</dbReference>
<organism evidence="3 4">
    <name type="scientific">Gonapodya prolifera (strain JEL478)</name>
    <name type="common">Monoblepharis prolifera</name>
    <dbReference type="NCBI Taxonomy" id="1344416"/>
    <lineage>
        <taxon>Eukaryota</taxon>
        <taxon>Fungi</taxon>
        <taxon>Fungi incertae sedis</taxon>
        <taxon>Chytridiomycota</taxon>
        <taxon>Chytridiomycota incertae sedis</taxon>
        <taxon>Monoblepharidomycetes</taxon>
        <taxon>Monoblepharidales</taxon>
        <taxon>Gonapodyaceae</taxon>
        <taxon>Gonapodya</taxon>
    </lineage>
</organism>
<feature type="domain" description="DUF2415" evidence="2">
    <location>
        <begin position="244"/>
        <end position="283"/>
    </location>
</feature>
<dbReference type="AlphaFoldDB" id="A0A139APA0"/>
<keyword evidence="4" id="KW-1185">Reference proteome</keyword>
<dbReference type="SUPFAM" id="SSF50978">
    <property type="entry name" value="WD40 repeat-like"/>
    <property type="match status" value="1"/>
</dbReference>
<dbReference type="PROSITE" id="PS50082">
    <property type="entry name" value="WD_REPEATS_2"/>
    <property type="match status" value="1"/>
</dbReference>
<dbReference type="Gene3D" id="2.130.10.10">
    <property type="entry name" value="YVTN repeat-like/Quinoprotein amine dehydrogenase"/>
    <property type="match status" value="2"/>
</dbReference>
<accession>A0A139APA0</accession>
<sequence>MTVDCLRDDVEFVKQAPVKHPVRSSIQHWQLRDLVACPSNSREFVYVNQNNVMTYNTQTKQSNPAFKDLSFSPSSITSGCGYLAAGGQRSQLIVRQLNNNWFAQTAVGGSINNALSISRHLGDVRLLVCNNDETIKVFSLPTLEKIGNITLPTAVNYAAVSPDGRKLVAVGDSNQAFLYEMANNTYNKVAMLTTSNDAGFSCAWNHASDKFAVASQDGFVSVWDIRSSEKLCQVGSKQHPQVKGACRSVKFSPTGSIDLLVYSEHVSYFSLLDARTFNERQTVRVVPPGVDAHITGLTFAPDSRTVFVGLESAVLEYNVDTLSRRSFGAGSFL</sequence>
<dbReference type="Pfam" id="PF00400">
    <property type="entry name" value="WD40"/>
    <property type="match status" value="1"/>
</dbReference>
<dbReference type="InterPro" id="IPR036322">
    <property type="entry name" value="WD40_repeat_dom_sf"/>
</dbReference>
<protein>
    <submittedName>
        <fullName evidence="3">WD40 repeat-like protein</fullName>
    </submittedName>
</protein>
<evidence type="ECO:0000259" key="2">
    <source>
        <dbReference type="Pfam" id="PF10313"/>
    </source>
</evidence>
<dbReference type="PANTHER" id="PTHR43991:SF9">
    <property type="entry name" value="DUF2415 DOMAIN-CONTAINING PROTEIN"/>
    <property type="match status" value="1"/>
</dbReference>
<keyword evidence="1" id="KW-0853">WD repeat</keyword>
<gene>
    <name evidence="3" type="ORF">M427DRAFT_53524</name>
</gene>